<accession>A0A8T1B809</accession>
<evidence type="ECO:0000313" key="5">
    <source>
        <dbReference type="Proteomes" id="UP000736787"/>
    </source>
</evidence>
<protein>
    <submittedName>
        <fullName evidence="3">Uncharacterized protein</fullName>
    </submittedName>
</protein>
<feature type="chain" id="PRO_5040043913" evidence="1">
    <location>
        <begin position="18"/>
        <end position="38"/>
    </location>
</feature>
<evidence type="ECO:0000313" key="4">
    <source>
        <dbReference type="EMBL" id="KAG3207935.1"/>
    </source>
</evidence>
<gene>
    <name evidence="2" type="ORF">PC115_g20710</name>
    <name evidence="3" type="ORF">PC117_g22934</name>
    <name evidence="4" type="ORF">PC129_g21031</name>
</gene>
<reference evidence="3" key="1">
    <citation type="submission" date="2018-10" db="EMBL/GenBank/DDBJ databases">
        <title>Effector identification in a new, highly contiguous assembly of the strawberry crown rot pathogen Phytophthora cactorum.</title>
        <authorList>
            <person name="Armitage A.D."/>
            <person name="Nellist C.F."/>
            <person name="Bates H."/>
            <person name="Vickerstaff R.J."/>
            <person name="Harrison R.J."/>
        </authorList>
    </citation>
    <scope>NUCLEOTIDE SEQUENCE</scope>
    <source>
        <strain evidence="2">4032</strain>
        <strain evidence="3">4040</strain>
        <strain evidence="4">P421</strain>
    </source>
</reference>
<keyword evidence="1" id="KW-0732">Signal</keyword>
<feature type="signal peptide" evidence="1">
    <location>
        <begin position="1"/>
        <end position="17"/>
    </location>
</feature>
<evidence type="ECO:0000313" key="2">
    <source>
        <dbReference type="EMBL" id="KAG2886339.1"/>
    </source>
</evidence>
<sequence length="38" mass="3977">MACHALRRAMLLSTVAAKPILACGVAVSQVPKLLVQSE</sequence>
<dbReference type="Proteomes" id="UP000774804">
    <property type="component" value="Unassembled WGS sequence"/>
</dbReference>
<comment type="caution">
    <text evidence="3">The sequence shown here is derived from an EMBL/GenBank/DDBJ whole genome shotgun (WGS) entry which is preliminary data.</text>
</comment>
<proteinExistence type="predicted"/>
<evidence type="ECO:0000256" key="1">
    <source>
        <dbReference type="SAM" id="SignalP"/>
    </source>
</evidence>
<dbReference type="EMBL" id="RCMI01001348">
    <property type="protein sequence ID" value="KAG2886339.1"/>
    <property type="molecule type" value="Genomic_DNA"/>
</dbReference>
<organism evidence="3 5">
    <name type="scientific">Phytophthora cactorum</name>
    <dbReference type="NCBI Taxonomy" id="29920"/>
    <lineage>
        <taxon>Eukaryota</taxon>
        <taxon>Sar</taxon>
        <taxon>Stramenopiles</taxon>
        <taxon>Oomycota</taxon>
        <taxon>Peronosporomycetes</taxon>
        <taxon>Peronosporales</taxon>
        <taxon>Peronosporaceae</taxon>
        <taxon>Phytophthora</taxon>
    </lineage>
</organism>
<dbReference type="EMBL" id="RCMK01001326">
    <property type="protein sequence ID" value="KAG2896714.1"/>
    <property type="molecule type" value="Genomic_DNA"/>
</dbReference>
<dbReference type="AlphaFoldDB" id="A0A8T1B809"/>
<dbReference type="EMBL" id="RCMV01001594">
    <property type="protein sequence ID" value="KAG3207935.1"/>
    <property type="molecule type" value="Genomic_DNA"/>
</dbReference>
<dbReference type="Proteomes" id="UP000760860">
    <property type="component" value="Unassembled WGS sequence"/>
</dbReference>
<name>A0A8T1B809_9STRA</name>
<dbReference type="Proteomes" id="UP000736787">
    <property type="component" value="Unassembled WGS sequence"/>
</dbReference>
<evidence type="ECO:0000313" key="3">
    <source>
        <dbReference type="EMBL" id="KAG2896714.1"/>
    </source>
</evidence>